<protein>
    <submittedName>
        <fullName evidence="1">Uncharacterized protein</fullName>
    </submittedName>
</protein>
<organism evidence="1 2">
    <name type="scientific">Candidatus Enterovibrio altilux</name>
    <dbReference type="NCBI Taxonomy" id="1927128"/>
    <lineage>
        <taxon>Bacteria</taxon>
        <taxon>Pseudomonadati</taxon>
        <taxon>Pseudomonadota</taxon>
        <taxon>Gammaproteobacteria</taxon>
        <taxon>Vibrionales</taxon>
        <taxon>Vibrionaceae</taxon>
        <taxon>Enterovibrio</taxon>
    </lineage>
</organism>
<dbReference type="KEGG" id="elux:BTN50_1091"/>
<keyword evidence="2" id="KW-1185">Reference proteome</keyword>
<dbReference type="Proteomes" id="UP000218160">
    <property type="component" value="Chromosome 1"/>
</dbReference>
<reference evidence="2" key="1">
    <citation type="submission" date="2017-04" db="EMBL/GenBank/DDBJ databases">
        <title>Genome evolution of the luminous symbionts of deep sea anglerfish.</title>
        <authorList>
            <person name="Hendry T.A."/>
        </authorList>
    </citation>
    <scope>NUCLEOTIDE SEQUENCE [LARGE SCALE GENOMIC DNA]</scope>
</reference>
<gene>
    <name evidence="1" type="ORF">BTN50_1091</name>
</gene>
<dbReference type="EMBL" id="CP020660">
    <property type="protein sequence ID" value="ATF09589.1"/>
    <property type="molecule type" value="Genomic_DNA"/>
</dbReference>
<proteinExistence type="predicted"/>
<dbReference type="AlphaFoldDB" id="A0A291B9A6"/>
<sequence>MININKHKIIAAKFSASNITDGKCHLTYSNRHTEEPM</sequence>
<evidence type="ECO:0000313" key="2">
    <source>
        <dbReference type="Proteomes" id="UP000218160"/>
    </source>
</evidence>
<name>A0A291B9A6_9GAMM</name>
<evidence type="ECO:0000313" key="1">
    <source>
        <dbReference type="EMBL" id="ATF09589.1"/>
    </source>
</evidence>
<accession>A0A291B9A6</accession>